<reference evidence="14 15" key="1">
    <citation type="submission" date="2020-08" db="EMBL/GenBank/DDBJ databases">
        <title>Draft genome sequencing of an Anaerocolumna strain isolated from anoxic soil subjected to BSD treatment.</title>
        <authorList>
            <person name="Uek A."/>
            <person name="Tonouchi A."/>
        </authorList>
    </citation>
    <scope>NUCLEOTIDE SEQUENCE [LARGE SCALE GENOMIC DNA]</scope>
    <source>
        <strain evidence="14 15">CTTW</strain>
    </source>
</reference>
<comment type="similarity">
    <text evidence="1 9 10">Belongs to the peptidase S8 family.</text>
</comment>
<dbReference type="InterPro" id="IPR051048">
    <property type="entry name" value="Peptidase_S8/S53_subtilisin"/>
</dbReference>
<dbReference type="InterPro" id="IPR023827">
    <property type="entry name" value="Peptidase_S8_Asp-AS"/>
</dbReference>
<dbReference type="GO" id="GO:0006508">
    <property type="term" value="P:proteolysis"/>
    <property type="evidence" value="ECO:0007669"/>
    <property type="project" value="UniProtKB-KW"/>
</dbReference>
<keyword evidence="4 12" id="KW-0732">Signal</keyword>
<sequence>MKKKVTAVLTAIVLTVTSALANPFAYPVILADTMEGISASQGNATTAAAVTGSKKPNTIPGGLKGYHNSDIPDKNKLVTVIVELDGSPLLDRYIGSDVQMRTGSYSSFDEFSKSAQADAITSELRTQQDNVINQISHKKTLNTASDVLYHYTTIMNGFAIRINYGAIDTIKKISGVKTAYVAPLYNKIDPVMDSSTNTIGASALWDLNYKGQGTTVAIIDTGLDVNHPGFSVMPVSPKYADASFLQERLTNSANGLLSGITDVSNTFVNTKIPYAYDYADKDINVVPSPESIVKNNNEHGTHVAGTVAAPEGDSDNITGVAPEAQLMIMKVFSDTIGDTGASTENILAAIEDSVVLGADVINMSLGSSSGFTDEGEASVSDVYNRVESAGITMAVSAGNSYNSTYQNGFNGSAFSSNPDTSVVGSPSTYMTPLSVASVVNTSYHAYYFETDGTKITYTETAAGDQPLFSSLSAVSGGAIEYVPVPGIGNNSDYAGINVDGKIALVNRGGIAFNDKLIYAKDHGAAAIVVSNNTSGTISMAITDYSIPAVSITQADGNFLRSAQNKILTISGETAVFPDSRGNTPSDFSSLGVTPDLKLKPEIAAPGENIYSTLPDGKYGSMSGTSMASPHIAGAYALMKQYLNEKTEYFLTSPEKAVIATDLLMSTAVPSHNSEGIPYSPRKQGSGIVNVYNAINSGAYLYTDEEGDANGRPKLNLGDDKEKAGTFTKSFHIRSISGSAITYVPKNVVLSESVTPTAYGNVLNDTPTDISDYSDVSISVNGATVVSGSAITLNSEADLTVDVTITLKEELKQQLNASFENGIFIDGYLTLVSDGVDLSIPFMGFYGDWTQAPLFDSGSATNLQGYQQDIHALYSKIDEGYSFLGVNPFDNNAYSLIGKYNPYMYSDYYDYYAPCADTDKIAISPNKDGNFDSLDIAALSLLRNAKALNYQITDADGNSLLSKSLPYERKTQYQSSEKAIVPTYLSLSYDGWDSKGAPLPNNSVVTLTVNGELDYSNHSQNNTRSQLTFPITIDTQNPTLLAVNSTEDSISLTVQDNQYVAAVMLYNKTDEENSPAVFLLDEDSKGKDTELTLSKEDLPFSDLSLSNLTVTIYDYAMNSESFDLGNYVPTLSPTDTVTPSPTDTVTPSPTDTITPSPTDTVTPSPTDTITPSPTDTVTPLPTVTITPAPTNTVTPLPTDTATPSPTDTVTPSPTNTITPSPTDTVTPSPTSTISPSPTSTITPSPTDTITPSPTDTITPTPIVTATPTPTVTTVPTPTMTPAPTKAPDYSKNAKVSLTSASVFPKESTSVKVKLSSKITDKDTLRITYSSTNKAVATISQKGVINALSSGTVTINVKVTVNNNSTTYKLNLTVKTPYITFTKKASLLNTGTSFTYKARAYGIKLPVTYSLSNTNLAVIDEKSGKLTAIKPGVVYITAKAGTYTKRYKLRIK</sequence>
<dbReference type="InterPro" id="IPR003343">
    <property type="entry name" value="Big_2"/>
</dbReference>
<dbReference type="CDD" id="cd02133">
    <property type="entry name" value="PA_C5a_like"/>
    <property type="match status" value="1"/>
</dbReference>
<dbReference type="InterPro" id="IPR022398">
    <property type="entry name" value="Peptidase_S8_His-AS"/>
</dbReference>
<dbReference type="PROSITE" id="PS00137">
    <property type="entry name" value="SUBTILASE_HIS"/>
    <property type="match status" value="1"/>
</dbReference>
<gene>
    <name evidence="14" type="ORF">bsdcttw_09010</name>
</gene>
<evidence type="ECO:0000256" key="4">
    <source>
        <dbReference type="ARBA" id="ARBA00022729"/>
    </source>
</evidence>
<dbReference type="SUPFAM" id="SSF52025">
    <property type="entry name" value="PA domain"/>
    <property type="match status" value="1"/>
</dbReference>
<dbReference type="Pfam" id="PF00082">
    <property type="entry name" value="Peptidase_S8"/>
    <property type="match status" value="1"/>
</dbReference>
<feature type="active site" description="Charge relay system" evidence="8 9">
    <location>
        <position position="220"/>
    </location>
</feature>
<reference evidence="14 15" key="2">
    <citation type="submission" date="2020-08" db="EMBL/GenBank/DDBJ databases">
        <authorList>
            <person name="Ueki A."/>
            <person name="Tonouchi A."/>
        </authorList>
    </citation>
    <scope>NUCLEOTIDE SEQUENCE [LARGE SCALE GENOMIC DNA]</scope>
    <source>
        <strain evidence="14 15">CTTW</strain>
    </source>
</reference>
<evidence type="ECO:0000256" key="11">
    <source>
        <dbReference type="SAM" id="MobiDB-lite"/>
    </source>
</evidence>
<feature type="active site" description="Charge relay system" evidence="8 9">
    <location>
        <position position="625"/>
    </location>
</feature>
<dbReference type="SUPFAM" id="SSF49373">
    <property type="entry name" value="Invasin/intimin cell-adhesion fragments"/>
    <property type="match status" value="2"/>
</dbReference>
<dbReference type="Pfam" id="PF02225">
    <property type="entry name" value="PA"/>
    <property type="match status" value="1"/>
</dbReference>
<dbReference type="InterPro" id="IPR015500">
    <property type="entry name" value="Peptidase_S8_subtilisin-rel"/>
</dbReference>
<dbReference type="PROSITE" id="PS00136">
    <property type="entry name" value="SUBTILASE_ASP"/>
    <property type="match status" value="1"/>
</dbReference>
<dbReference type="InterPro" id="IPR003137">
    <property type="entry name" value="PA_domain"/>
</dbReference>
<dbReference type="SUPFAM" id="SSF52743">
    <property type="entry name" value="Subtilisin-like"/>
    <property type="match status" value="1"/>
</dbReference>
<dbReference type="InterPro" id="IPR023828">
    <property type="entry name" value="Peptidase_S8_Ser-AS"/>
</dbReference>
<dbReference type="PRINTS" id="PR00723">
    <property type="entry name" value="SUBTILISIN"/>
</dbReference>
<keyword evidence="3 9" id="KW-0645">Protease</keyword>
<evidence type="ECO:0000256" key="6">
    <source>
        <dbReference type="ARBA" id="ARBA00022801"/>
    </source>
</evidence>
<keyword evidence="6 9" id="KW-0378">Hydrolase</keyword>
<evidence type="ECO:0000256" key="8">
    <source>
        <dbReference type="PIRSR" id="PIRSR615500-1"/>
    </source>
</evidence>
<name>A0A7I8DHM3_9FIRM</name>
<feature type="chain" id="PRO_5029479866" description="BIG2 domain-containing protein" evidence="12">
    <location>
        <begin position="22"/>
        <end position="1450"/>
    </location>
</feature>
<evidence type="ECO:0000259" key="13">
    <source>
        <dbReference type="SMART" id="SM00635"/>
    </source>
</evidence>
<feature type="active site" description="Charge relay system" evidence="8 9">
    <location>
        <position position="299"/>
    </location>
</feature>
<feature type="compositionally biased region" description="Low complexity" evidence="11">
    <location>
        <begin position="1132"/>
        <end position="1282"/>
    </location>
</feature>
<dbReference type="Gene3D" id="3.50.30.30">
    <property type="match status" value="1"/>
</dbReference>
<evidence type="ECO:0000256" key="7">
    <source>
        <dbReference type="ARBA" id="ARBA00022825"/>
    </source>
</evidence>
<dbReference type="GO" id="GO:0004252">
    <property type="term" value="F:serine-type endopeptidase activity"/>
    <property type="evidence" value="ECO:0007669"/>
    <property type="project" value="UniProtKB-UniRule"/>
</dbReference>
<dbReference type="PROSITE" id="PS00138">
    <property type="entry name" value="SUBTILASE_SER"/>
    <property type="match status" value="1"/>
</dbReference>
<dbReference type="SMART" id="SM00635">
    <property type="entry name" value="BID_2"/>
    <property type="match status" value="2"/>
</dbReference>
<dbReference type="PROSITE" id="PS51892">
    <property type="entry name" value="SUBTILASE"/>
    <property type="match status" value="1"/>
</dbReference>
<dbReference type="PANTHER" id="PTHR43399">
    <property type="entry name" value="SUBTILISIN-RELATED"/>
    <property type="match status" value="1"/>
</dbReference>
<dbReference type="Gene3D" id="3.40.50.200">
    <property type="entry name" value="Peptidase S8/S53 domain"/>
    <property type="match status" value="1"/>
</dbReference>
<dbReference type="KEGG" id="acht:bsdcttw_09010"/>
<dbReference type="InterPro" id="IPR036852">
    <property type="entry name" value="Peptidase_S8/S53_dom_sf"/>
</dbReference>
<dbReference type="Gene3D" id="2.60.40.1710">
    <property type="entry name" value="Subtilisin-like superfamily"/>
    <property type="match status" value="1"/>
</dbReference>
<feature type="domain" description="BIG2" evidence="13">
    <location>
        <begin position="1295"/>
        <end position="1367"/>
    </location>
</feature>
<dbReference type="RefSeq" id="WP_185258241.1">
    <property type="nucleotide sequence ID" value="NZ_AP023368.1"/>
</dbReference>
<dbReference type="Gene3D" id="2.60.40.1080">
    <property type="match status" value="2"/>
</dbReference>
<dbReference type="EMBL" id="AP023368">
    <property type="protein sequence ID" value="BCJ97860.1"/>
    <property type="molecule type" value="Genomic_DNA"/>
</dbReference>
<dbReference type="InterPro" id="IPR000209">
    <property type="entry name" value="Peptidase_S8/S53_dom"/>
</dbReference>
<dbReference type="InterPro" id="IPR046450">
    <property type="entry name" value="PA_dom_sf"/>
</dbReference>
<proteinExistence type="inferred from homology"/>
<protein>
    <recommendedName>
        <fullName evidence="13">BIG2 domain-containing protein</fullName>
    </recommendedName>
</protein>
<evidence type="ECO:0000256" key="2">
    <source>
        <dbReference type="ARBA" id="ARBA00022525"/>
    </source>
</evidence>
<feature type="signal peptide" evidence="12">
    <location>
        <begin position="1"/>
        <end position="21"/>
    </location>
</feature>
<dbReference type="InterPro" id="IPR034216">
    <property type="entry name" value="C5a_Peptidase"/>
</dbReference>
<feature type="region of interest" description="Disordered" evidence="11">
    <location>
        <begin position="1132"/>
        <end position="1288"/>
    </location>
</feature>
<dbReference type="InterPro" id="IPR008964">
    <property type="entry name" value="Invasin/intimin_cell_adhesion"/>
</dbReference>
<evidence type="ECO:0000256" key="10">
    <source>
        <dbReference type="RuleBase" id="RU003355"/>
    </source>
</evidence>
<keyword evidence="7 9" id="KW-0720">Serine protease</keyword>
<evidence type="ECO:0000256" key="1">
    <source>
        <dbReference type="ARBA" id="ARBA00011073"/>
    </source>
</evidence>
<evidence type="ECO:0000256" key="5">
    <source>
        <dbReference type="ARBA" id="ARBA00022737"/>
    </source>
</evidence>
<evidence type="ECO:0000313" key="14">
    <source>
        <dbReference type="EMBL" id="BCJ97860.1"/>
    </source>
</evidence>
<evidence type="ECO:0000256" key="12">
    <source>
        <dbReference type="SAM" id="SignalP"/>
    </source>
</evidence>
<keyword evidence="2" id="KW-0964">Secreted</keyword>
<organism evidence="14 15">
    <name type="scientific">Anaerocolumna chitinilytica</name>
    <dbReference type="NCBI Taxonomy" id="1727145"/>
    <lineage>
        <taxon>Bacteria</taxon>
        <taxon>Bacillati</taxon>
        <taxon>Bacillota</taxon>
        <taxon>Clostridia</taxon>
        <taxon>Lachnospirales</taxon>
        <taxon>Lachnospiraceae</taxon>
        <taxon>Anaerocolumna</taxon>
    </lineage>
</organism>
<dbReference type="PANTHER" id="PTHR43399:SF4">
    <property type="entry name" value="CELL WALL-ASSOCIATED PROTEASE"/>
    <property type="match status" value="1"/>
</dbReference>
<dbReference type="CDD" id="cd07475">
    <property type="entry name" value="Peptidases_S8_C5a_Peptidase"/>
    <property type="match status" value="1"/>
</dbReference>
<keyword evidence="5" id="KW-0677">Repeat</keyword>
<feature type="domain" description="BIG2" evidence="13">
    <location>
        <begin position="1373"/>
        <end position="1448"/>
    </location>
</feature>
<evidence type="ECO:0000256" key="3">
    <source>
        <dbReference type="ARBA" id="ARBA00022670"/>
    </source>
</evidence>
<evidence type="ECO:0000256" key="9">
    <source>
        <dbReference type="PROSITE-ProRule" id="PRU01240"/>
    </source>
</evidence>
<accession>A0A7I8DHM3</accession>
<keyword evidence="15" id="KW-1185">Reference proteome</keyword>
<dbReference type="Proteomes" id="UP000515703">
    <property type="component" value="Chromosome"/>
</dbReference>
<dbReference type="Pfam" id="PF02368">
    <property type="entry name" value="Big_2"/>
    <property type="match status" value="1"/>
</dbReference>
<evidence type="ECO:0000313" key="15">
    <source>
        <dbReference type="Proteomes" id="UP000515703"/>
    </source>
</evidence>